<feature type="domain" description="HipA-like C-terminal" evidence="4">
    <location>
        <begin position="173"/>
        <end position="387"/>
    </location>
</feature>
<name>A0A3G8LZ28_9GAMM</name>
<dbReference type="AlphaFoldDB" id="A0A3G8LZ28"/>
<dbReference type="InterPro" id="IPR012893">
    <property type="entry name" value="HipA-like_C"/>
</dbReference>
<evidence type="ECO:0000256" key="1">
    <source>
        <dbReference type="ARBA" id="ARBA00010164"/>
    </source>
</evidence>
<dbReference type="InterPro" id="IPR016869">
    <property type="entry name" value="UCP028135_HipA-like"/>
</dbReference>
<protein>
    <submittedName>
        <fullName evidence="5">Type II toxin-antitoxin system HipA family toxin</fullName>
    </submittedName>
</protein>
<keyword evidence="3" id="KW-0418">Kinase</keyword>
<dbReference type="GO" id="GO:0004674">
    <property type="term" value="F:protein serine/threonine kinase activity"/>
    <property type="evidence" value="ECO:0007669"/>
    <property type="project" value="TreeGrafter"/>
</dbReference>
<keyword evidence="2" id="KW-0808">Transferase</keyword>
<keyword evidence="6" id="KW-1185">Reference proteome</keyword>
<evidence type="ECO:0000256" key="2">
    <source>
        <dbReference type="ARBA" id="ARBA00022679"/>
    </source>
</evidence>
<evidence type="ECO:0000256" key="3">
    <source>
        <dbReference type="ARBA" id="ARBA00022777"/>
    </source>
</evidence>
<accession>A0A3G8LZ28</accession>
<evidence type="ECO:0000313" key="5">
    <source>
        <dbReference type="EMBL" id="AZG74881.1"/>
    </source>
</evidence>
<dbReference type="PANTHER" id="PTHR37419">
    <property type="entry name" value="SERINE/THREONINE-PROTEIN KINASE TOXIN HIPA"/>
    <property type="match status" value="1"/>
</dbReference>
<dbReference type="EMBL" id="CP034015">
    <property type="protein sequence ID" value="AZG74881.1"/>
    <property type="molecule type" value="Genomic_DNA"/>
</dbReference>
<sequence length="457" mass="52005">MEDINLENLNELTVQAFIDNSWKDIAKITFPNNADYTFNATEVDYELDYIIANLSADDHHAVSINHPVEFYFDDNGQQGWLKFIDDIIPSGSSRKYWLTQIDTEGMSANQQKFVLLAYGTISPIGNLRIKESIEAVNRVPTQYFEVSDVASRAADFLSYAQTRGAAAGGATGAGGEAPKLLLRRSKNDVVWIDTYQDNTNIDDMYYLVKFPRGNRRGVNDAVLVAEYHYYHELTAMGFSTIPVADMKLEKGENYHSLWLPRFDIETQVDGTTKRYGMESVYSMLKKPPATILDHGETIRELVDLITQSNTVKEKHLHFDVEAFIIEWVRRDLLNIAFGNSDNHGRNTSFYKDDKGIRLTPIYDFAPMKADPDGIPRTTKWAAPDLELGGKFNFIEIAYSLSDLIDPELLINELRTTAHQLVGLKQRLIDRGVPDQIVNMPTFGFDFLDEKLKQWELL</sequence>
<evidence type="ECO:0000313" key="6">
    <source>
        <dbReference type="Proteomes" id="UP000278035"/>
    </source>
</evidence>
<gene>
    <name evidence="5" type="ORF">EGC82_20285</name>
</gene>
<dbReference type="GO" id="GO:0005829">
    <property type="term" value="C:cytosol"/>
    <property type="evidence" value="ECO:0007669"/>
    <property type="project" value="TreeGrafter"/>
</dbReference>
<organism evidence="5 6">
    <name type="scientific">Shewanella livingstonensis</name>
    <dbReference type="NCBI Taxonomy" id="150120"/>
    <lineage>
        <taxon>Bacteria</taxon>
        <taxon>Pseudomonadati</taxon>
        <taxon>Pseudomonadota</taxon>
        <taxon>Gammaproteobacteria</taxon>
        <taxon>Alteromonadales</taxon>
        <taxon>Shewanellaceae</taxon>
        <taxon>Shewanella</taxon>
    </lineage>
</organism>
<dbReference type="InterPro" id="IPR052028">
    <property type="entry name" value="HipA_Ser/Thr_kinase"/>
</dbReference>
<dbReference type="Proteomes" id="UP000278035">
    <property type="component" value="Chromosome"/>
</dbReference>
<dbReference type="PIRSF" id="PIRSF028135">
    <property type="entry name" value="UCP028135_HipA-like"/>
    <property type="match status" value="1"/>
</dbReference>
<evidence type="ECO:0000259" key="4">
    <source>
        <dbReference type="Pfam" id="PF07804"/>
    </source>
</evidence>
<comment type="similarity">
    <text evidence="1">Belongs to the HipA Ser/Thr kinase family.</text>
</comment>
<dbReference type="KEGG" id="slj:EGC82_20285"/>
<dbReference type="OrthoDB" id="9805913at2"/>
<dbReference type="PANTHER" id="PTHR37419:SF8">
    <property type="entry name" value="TOXIN YJJJ"/>
    <property type="match status" value="1"/>
</dbReference>
<dbReference type="RefSeq" id="WP_124732357.1">
    <property type="nucleotide sequence ID" value="NZ_CBCSKC010000035.1"/>
</dbReference>
<dbReference type="Pfam" id="PF07804">
    <property type="entry name" value="HipA_C"/>
    <property type="match status" value="1"/>
</dbReference>
<proteinExistence type="inferred from homology"/>
<reference evidence="6" key="1">
    <citation type="submission" date="2018-11" db="EMBL/GenBank/DDBJ databases">
        <title>Shewanella sp. M2.</title>
        <authorList>
            <person name="Hwang Y.J."/>
            <person name="Hwang C.Y."/>
        </authorList>
    </citation>
    <scope>NUCLEOTIDE SEQUENCE [LARGE SCALE GENOMIC DNA]</scope>
    <source>
        <strain evidence="6">LMG 19866</strain>
    </source>
</reference>